<sequence>MFKVQSSKSANPKGQCSKFNVQSQSPYIPVMAKLMCKMVEMENYSNACRDARLVRPLHNPCAFTQVIAMDFTERAAFFAFLPFYFYPLSFSLFFLFPFILFQIIVLTLQENVGSCTMICCN</sequence>
<keyword evidence="3" id="KW-1185">Reference proteome</keyword>
<dbReference type="EMBL" id="AGEK01000032">
    <property type="protein sequence ID" value="EHO68679.1"/>
    <property type="molecule type" value="Genomic_DNA"/>
</dbReference>
<reference evidence="2 3" key="1">
    <citation type="submission" date="2011-12" db="EMBL/GenBank/DDBJ databases">
        <title>The Genome Sequence of Prevotella maculosa OT 289.</title>
        <authorList>
            <consortium name="The Broad Institute Genome Sequencing Platform"/>
            <person name="Earl A."/>
            <person name="Ward D."/>
            <person name="Feldgarden M."/>
            <person name="Gevers D."/>
            <person name="Izard J."/>
            <person name="Blanton J.M."/>
            <person name="Mathney J."/>
            <person name="Tanner A.C."/>
            <person name="Dewhirst F.E."/>
            <person name="Young S.K."/>
            <person name="Zeng Q."/>
            <person name="Gargeya S."/>
            <person name="Fitzgerald M."/>
            <person name="Haas B."/>
            <person name="Abouelleil A."/>
            <person name="Alvarado L."/>
            <person name="Arachchi H.M."/>
            <person name="Berlin A."/>
            <person name="Chapman S.B."/>
            <person name="Gearin G."/>
            <person name="Goldberg J."/>
            <person name="Griggs A."/>
            <person name="Gujja S."/>
            <person name="Hansen M."/>
            <person name="Heiman D."/>
            <person name="Howarth C."/>
            <person name="Larimer J."/>
            <person name="Lui A."/>
            <person name="MacDonald P.J.P."/>
            <person name="McCowen C."/>
            <person name="Montmayeur A."/>
            <person name="Murphy C."/>
            <person name="Neiman D."/>
            <person name="Pearson M."/>
            <person name="Priest M."/>
            <person name="Roberts A."/>
            <person name="Saif S."/>
            <person name="Shea T."/>
            <person name="Sisk P."/>
            <person name="Stolte C."/>
            <person name="Sykes S."/>
            <person name="Wortman J."/>
            <person name="Nusbaum C."/>
            <person name="Birren B."/>
        </authorList>
    </citation>
    <scope>NUCLEOTIDE SEQUENCE [LARGE SCALE GENOMIC DNA]</scope>
    <source>
        <strain evidence="2 3">OT 289</strain>
    </source>
</reference>
<name>H1HP39_9BACT</name>
<keyword evidence="1" id="KW-0812">Transmembrane</keyword>
<comment type="caution">
    <text evidence="2">The sequence shown here is derived from an EMBL/GenBank/DDBJ whole genome shotgun (WGS) entry which is preliminary data.</text>
</comment>
<evidence type="ECO:0000313" key="3">
    <source>
        <dbReference type="Proteomes" id="UP000003167"/>
    </source>
</evidence>
<feature type="transmembrane region" description="Helical" evidence="1">
    <location>
        <begin position="84"/>
        <end position="108"/>
    </location>
</feature>
<accession>H1HP39</accession>
<dbReference type="Proteomes" id="UP000003167">
    <property type="component" value="Unassembled WGS sequence"/>
</dbReference>
<dbReference type="STRING" id="999422.HMPREF9944_01933"/>
<evidence type="ECO:0000313" key="2">
    <source>
        <dbReference type="EMBL" id="EHO68679.1"/>
    </source>
</evidence>
<keyword evidence="1" id="KW-1133">Transmembrane helix</keyword>
<proteinExistence type="predicted"/>
<protein>
    <submittedName>
        <fullName evidence="2">Uncharacterized protein</fullName>
    </submittedName>
</protein>
<dbReference type="HOGENOM" id="CLU_2035880_0_0_10"/>
<evidence type="ECO:0000256" key="1">
    <source>
        <dbReference type="SAM" id="Phobius"/>
    </source>
</evidence>
<gene>
    <name evidence="2" type="ORF">HMPREF9944_01933</name>
</gene>
<dbReference type="AlphaFoldDB" id="H1HP39"/>
<organism evidence="2 3">
    <name type="scientific">Segatella maculosa OT 289</name>
    <dbReference type="NCBI Taxonomy" id="999422"/>
    <lineage>
        <taxon>Bacteria</taxon>
        <taxon>Pseudomonadati</taxon>
        <taxon>Bacteroidota</taxon>
        <taxon>Bacteroidia</taxon>
        <taxon>Bacteroidales</taxon>
        <taxon>Prevotellaceae</taxon>
        <taxon>Segatella</taxon>
    </lineage>
</organism>
<keyword evidence="1" id="KW-0472">Membrane</keyword>